<dbReference type="AlphaFoldDB" id="A0A1H9PLP3"/>
<sequence length="35" mass="3853">MKRSTGFPIAILIAIEKSKENDSESAIKNTLIYIG</sequence>
<gene>
    <name evidence="1" type="ORF">SAMN04488023_11023</name>
</gene>
<name>A0A1H9PLP3_9SPHI</name>
<protein>
    <submittedName>
        <fullName evidence="1">Uncharacterized protein</fullName>
    </submittedName>
</protein>
<evidence type="ECO:0000313" key="1">
    <source>
        <dbReference type="EMBL" id="SER49181.1"/>
    </source>
</evidence>
<evidence type="ECO:0000313" key="2">
    <source>
        <dbReference type="Proteomes" id="UP000199572"/>
    </source>
</evidence>
<accession>A0A1H9PLP3</accession>
<keyword evidence="2" id="KW-1185">Reference proteome</keyword>
<reference evidence="1 2" key="1">
    <citation type="submission" date="2016-10" db="EMBL/GenBank/DDBJ databases">
        <authorList>
            <person name="de Groot N.N."/>
        </authorList>
    </citation>
    <scope>NUCLEOTIDE SEQUENCE [LARGE SCALE GENOMIC DNA]</scope>
    <source>
        <strain evidence="1 2">DSM 18610</strain>
    </source>
</reference>
<proteinExistence type="predicted"/>
<organism evidence="1 2">
    <name type="scientific">Pedobacter rhizosphaerae</name>
    <dbReference type="NCBI Taxonomy" id="390241"/>
    <lineage>
        <taxon>Bacteria</taxon>
        <taxon>Pseudomonadati</taxon>
        <taxon>Bacteroidota</taxon>
        <taxon>Sphingobacteriia</taxon>
        <taxon>Sphingobacteriales</taxon>
        <taxon>Sphingobacteriaceae</taxon>
        <taxon>Pedobacter</taxon>
    </lineage>
</organism>
<dbReference type="EMBL" id="FOGG01000010">
    <property type="protein sequence ID" value="SER49181.1"/>
    <property type="molecule type" value="Genomic_DNA"/>
</dbReference>
<dbReference type="Proteomes" id="UP000199572">
    <property type="component" value="Unassembled WGS sequence"/>
</dbReference>